<evidence type="ECO:0000313" key="1">
    <source>
        <dbReference type="EMBL" id="KAJ4707215.1"/>
    </source>
</evidence>
<sequence length="367" mass="40778">MSSSSSSKSSAIISFNINIILFIISLHFLPFMVSSADPRAPALYVFGDSLFDSGNNNFLPTIAKADYSPYGANFVKNSTGRFTNGRTVADFIAEFLGLPYSPPFLKLRDKLPLTGLNYASGSCGILPDTGHHHGKCLNIEEQVGLFKETIKLLLKHFKSPQELSNYLWKSIFIISIGSNDYLSNYQDSDTNKRNLPQDFAKLLVNKLSGQFERLYNLGARKIVMFEIGPIGCIPSITRKTKHNGQCVEEKNKLVSVFNNLLPPMLQNLTSTLKGSTFVYGHVNPLGYDAALNPSKYGLEDATNPCCITWLNGTSGCIPFLKPCRNADKHYFWDGYHLTEAVYSVLASQCINDKSVCIPFNLNDLVYM</sequence>
<accession>A0ACC1X6Y8</accession>
<dbReference type="EMBL" id="CM051404">
    <property type="protein sequence ID" value="KAJ4707215.1"/>
    <property type="molecule type" value="Genomic_DNA"/>
</dbReference>
<comment type="caution">
    <text evidence="1">The sequence shown here is derived from an EMBL/GenBank/DDBJ whole genome shotgun (WGS) entry which is preliminary data.</text>
</comment>
<keyword evidence="2" id="KW-1185">Reference proteome</keyword>
<evidence type="ECO:0000313" key="2">
    <source>
        <dbReference type="Proteomes" id="UP001164539"/>
    </source>
</evidence>
<organism evidence="1 2">
    <name type="scientific">Melia azedarach</name>
    <name type="common">Chinaberry tree</name>
    <dbReference type="NCBI Taxonomy" id="155640"/>
    <lineage>
        <taxon>Eukaryota</taxon>
        <taxon>Viridiplantae</taxon>
        <taxon>Streptophyta</taxon>
        <taxon>Embryophyta</taxon>
        <taxon>Tracheophyta</taxon>
        <taxon>Spermatophyta</taxon>
        <taxon>Magnoliopsida</taxon>
        <taxon>eudicotyledons</taxon>
        <taxon>Gunneridae</taxon>
        <taxon>Pentapetalae</taxon>
        <taxon>rosids</taxon>
        <taxon>malvids</taxon>
        <taxon>Sapindales</taxon>
        <taxon>Meliaceae</taxon>
        <taxon>Melia</taxon>
    </lineage>
</organism>
<gene>
    <name evidence="1" type="ORF">OWV82_020766</name>
</gene>
<reference evidence="1 2" key="1">
    <citation type="journal article" date="2023" name="Science">
        <title>Complex scaffold remodeling in plant triterpene biosynthesis.</title>
        <authorList>
            <person name="De La Pena R."/>
            <person name="Hodgson H."/>
            <person name="Liu J.C."/>
            <person name="Stephenson M.J."/>
            <person name="Martin A.C."/>
            <person name="Owen C."/>
            <person name="Harkess A."/>
            <person name="Leebens-Mack J."/>
            <person name="Jimenez L.E."/>
            <person name="Osbourn A."/>
            <person name="Sattely E.S."/>
        </authorList>
    </citation>
    <scope>NUCLEOTIDE SEQUENCE [LARGE SCALE GENOMIC DNA]</scope>
    <source>
        <strain evidence="2">cv. JPN11</strain>
        <tissue evidence="1">Leaf</tissue>
    </source>
</reference>
<dbReference type="Proteomes" id="UP001164539">
    <property type="component" value="Chromosome 11"/>
</dbReference>
<protein>
    <submittedName>
        <fullName evidence="1">GDSL esterase/lipase</fullName>
    </submittedName>
</protein>
<proteinExistence type="predicted"/>
<name>A0ACC1X6Y8_MELAZ</name>